<organism evidence="2 3">
    <name type="scientific">Halanaerobium saccharolyticum</name>
    <dbReference type="NCBI Taxonomy" id="43595"/>
    <lineage>
        <taxon>Bacteria</taxon>
        <taxon>Bacillati</taxon>
        <taxon>Bacillota</taxon>
        <taxon>Clostridia</taxon>
        <taxon>Halanaerobiales</taxon>
        <taxon>Halanaerobiaceae</taxon>
        <taxon>Halanaerobium</taxon>
    </lineage>
</organism>
<dbReference type="SMART" id="SM00481">
    <property type="entry name" value="POLIIIAc"/>
    <property type="match status" value="1"/>
</dbReference>
<evidence type="ECO:0000313" key="2">
    <source>
        <dbReference type="EMBL" id="TDO86114.1"/>
    </source>
</evidence>
<dbReference type="Gene3D" id="3.20.20.140">
    <property type="entry name" value="Metal-dependent hydrolases"/>
    <property type="match status" value="1"/>
</dbReference>
<dbReference type="GO" id="GO:0004534">
    <property type="term" value="F:5'-3' RNA exonuclease activity"/>
    <property type="evidence" value="ECO:0007669"/>
    <property type="project" value="TreeGrafter"/>
</dbReference>
<reference evidence="2 3" key="1">
    <citation type="submission" date="2019-03" db="EMBL/GenBank/DDBJ databases">
        <title>Subsurface microbial communities from deep shales in Ohio and West Virginia, USA.</title>
        <authorList>
            <person name="Wrighton K."/>
        </authorList>
    </citation>
    <scope>NUCLEOTIDE SEQUENCE [LARGE SCALE GENOMIC DNA]</scope>
    <source>
        <strain evidence="2 3">MA284_T2</strain>
    </source>
</reference>
<evidence type="ECO:0000313" key="3">
    <source>
        <dbReference type="Proteomes" id="UP000295064"/>
    </source>
</evidence>
<dbReference type="AlphaFoldDB" id="A0A4R6LLQ8"/>
<dbReference type="PANTHER" id="PTHR42924:SF3">
    <property type="entry name" value="POLYMERASE_HISTIDINOL PHOSPHATASE N-TERMINAL DOMAIN-CONTAINING PROTEIN"/>
    <property type="match status" value="1"/>
</dbReference>
<dbReference type="GO" id="GO:0035312">
    <property type="term" value="F:5'-3' DNA exonuclease activity"/>
    <property type="evidence" value="ECO:0007669"/>
    <property type="project" value="TreeGrafter"/>
</dbReference>
<dbReference type="EMBL" id="SNWX01000015">
    <property type="protein sequence ID" value="TDO86114.1"/>
    <property type="molecule type" value="Genomic_DNA"/>
</dbReference>
<dbReference type="PANTHER" id="PTHR42924">
    <property type="entry name" value="EXONUCLEASE"/>
    <property type="match status" value="1"/>
</dbReference>
<evidence type="ECO:0000259" key="1">
    <source>
        <dbReference type="SMART" id="SM00481"/>
    </source>
</evidence>
<dbReference type="InterPro" id="IPR003141">
    <property type="entry name" value="Pol/His_phosphatase_N"/>
</dbReference>
<proteinExistence type="predicted"/>
<dbReference type="Proteomes" id="UP000295064">
    <property type="component" value="Unassembled WGS sequence"/>
</dbReference>
<dbReference type="RefSeq" id="WP_133515309.1">
    <property type="nucleotide sequence ID" value="NZ_SNWX01000015.1"/>
</dbReference>
<protein>
    <recommendedName>
        <fullName evidence="1">Polymerase/histidinol phosphatase N-terminal domain-containing protein</fullName>
    </recommendedName>
</protein>
<dbReference type="CDD" id="cd07432">
    <property type="entry name" value="PHP_HisPPase"/>
    <property type="match status" value="1"/>
</dbReference>
<comment type="caution">
    <text evidence="2">The sequence shown here is derived from an EMBL/GenBank/DDBJ whole genome shotgun (WGS) entry which is preliminary data.</text>
</comment>
<dbReference type="InterPro" id="IPR016195">
    <property type="entry name" value="Pol/histidinol_Pase-like"/>
</dbReference>
<dbReference type="SUPFAM" id="SSF89550">
    <property type="entry name" value="PHP domain-like"/>
    <property type="match status" value="1"/>
</dbReference>
<accession>A0A4R6LLQ8</accession>
<dbReference type="OrthoDB" id="9791620at2"/>
<dbReference type="Pfam" id="PF02811">
    <property type="entry name" value="PHP"/>
    <property type="match status" value="1"/>
</dbReference>
<sequence>MLKLKADLHLHSVLSPCGDLLMTPEEIVKKAKKEGVEVAALTDHNTAENVEVFEFFCEKHNLKFIPAMEAETKEEIHILCYFPDLKSLLKWQEIVYGRLPQQKNDEDFFGPQIKCDFKDDYQAKVKHLLAGAVDLSLEQCLAQVRELGGIAVPSHLDRKHSIISQLGFIPPELNLITAEISKNTKPEIVLEKFSYLNELQFMQNSDSHYLKEIKAYQRLIVKEFSFIEFKKAVQKEEGRKIELIKT</sequence>
<gene>
    <name evidence="2" type="ORF">DFR79_11527</name>
</gene>
<feature type="domain" description="Polymerase/histidinol phosphatase N-terminal" evidence="1">
    <location>
        <begin position="6"/>
        <end position="74"/>
    </location>
</feature>
<dbReference type="InterPro" id="IPR052018">
    <property type="entry name" value="PHP_domain"/>
</dbReference>
<dbReference type="InterPro" id="IPR004013">
    <property type="entry name" value="PHP_dom"/>
</dbReference>
<name>A0A4R6LLQ8_9FIRM</name>